<evidence type="ECO:0008006" key="4">
    <source>
        <dbReference type="Google" id="ProtNLM"/>
    </source>
</evidence>
<keyword evidence="1" id="KW-0812">Transmembrane</keyword>
<dbReference type="PANTHER" id="PTHR40078">
    <property type="entry name" value="INTEGRAL MEMBRANE PROTEIN-RELATED"/>
    <property type="match status" value="1"/>
</dbReference>
<name>A0A9X1ZYX7_9BACI</name>
<dbReference type="Pfam" id="PF19700">
    <property type="entry name" value="DUF6198"/>
    <property type="match status" value="1"/>
</dbReference>
<evidence type="ECO:0000313" key="3">
    <source>
        <dbReference type="Proteomes" id="UP001139150"/>
    </source>
</evidence>
<proteinExistence type="predicted"/>
<feature type="transmembrane region" description="Helical" evidence="1">
    <location>
        <begin position="46"/>
        <end position="65"/>
    </location>
</feature>
<evidence type="ECO:0000313" key="2">
    <source>
        <dbReference type="EMBL" id="MCL7746197.1"/>
    </source>
</evidence>
<sequence length="224" mass="25308">MLRRIMFFFIGQFILTLGCSLIIKASLGASPWEALAIGQSQLWNLTIGTCAVINGVFVILINSLILKKKPEILSVLTIFLTGSLIDFWLLIGLKNFDPQNLIVQIMVVLTGIMILGMGVSTYLQAKFPANPMDRLMEVIHERFGFSLRIAKLIAESFALTLAFFFDGAMGMATLLVAFTTGYFIQFFYPKFEFLFNNTRQVLFKSEFTLFFVKLRPKKSTPLKT</sequence>
<keyword evidence="1" id="KW-1133">Transmembrane helix</keyword>
<dbReference type="AlphaFoldDB" id="A0A9X1ZYX7"/>
<gene>
    <name evidence="2" type="ORF">MF646_03605</name>
</gene>
<dbReference type="Proteomes" id="UP001139150">
    <property type="component" value="Unassembled WGS sequence"/>
</dbReference>
<reference evidence="2" key="1">
    <citation type="submission" date="2022-02" db="EMBL/GenBank/DDBJ databases">
        <title>Halalkalibacter sp. nov. isolated from Lonar Lake, India.</title>
        <authorList>
            <person name="Joshi A."/>
            <person name="Thite S."/>
            <person name="Lodha T."/>
        </authorList>
    </citation>
    <scope>NUCLEOTIDE SEQUENCE</scope>
    <source>
        <strain evidence="2">MEB205</strain>
    </source>
</reference>
<dbReference type="RefSeq" id="WP_250095125.1">
    <property type="nucleotide sequence ID" value="NZ_JAKRYL010000003.1"/>
</dbReference>
<keyword evidence="1" id="KW-0472">Membrane</keyword>
<feature type="transmembrane region" description="Helical" evidence="1">
    <location>
        <begin position="171"/>
        <end position="189"/>
    </location>
</feature>
<accession>A0A9X1ZYX7</accession>
<comment type="caution">
    <text evidence="2">The sequence shown here is derived from an EMBL/GenBank/DDBJ whole genome shotgun (WGS) entry which is preliminary data.</text>
</comment>
<dbReference type="EMBL" id="JAKRYL010000003">
    <property type="protein sequence ID" value="MCL7746197.1"/>
    <property type="molecule type" value="Genomic_DNA"/>
</dbReference>
<feature type="transmembrane region" description="Helical" evidence="1">
    <location>
        <begin position="103"/>
        <end position="125"/>
    </location>
</feature>
<organism evidence="2 3">
    <name type="scientific">Halalkalibacter alkaliphilus</name>
    <dbReference type="NCBI Taxonomy" id="2917993"/>
    <lineage>
        <taxon>Bacteria</taxon>
        <taxon>Bacillati</taxon>
        <taxon>Bacillota</taxon>
        <taxon>Bacilli</taxon>
        <taxon>Bacillales</taxon>
        <taxon>Bacillaceae</taxon>
        <taxon>Halalkalibacter</taxon>
    </lineage>
</organism>
<feature type="transmembrane region" description="Helical" evidence="1">
    <location>
        <begin position="145"/>
        <end position="165"/>
    </location>
</feature>
<dbReference type="InterPro" id="IPR038750">
    <property type="entry name" value="YczE/YyaS-like"/>
</dbReference>
<feature type="transmembrane region" description="Helical" evidence="1">
    <location>
        <begin position="72"/>
        <end position="91"/>
    </location>
</feature>
<dbReference type="PANTHER" id="PTHR40078:SF1">
    <property type="entry name" value="INTEGRAL MEMBRANE PROTEIN"/>
    <property type="match status" value="1"/>
</dbReference>
<keyword evidence="3" id="KW-1185">Reference proteome</keyword>
<protein>
    <recommendedName>
        <fullName evidence="4">Integral membrane protein</fullName>
    </recommendedName>
</protein>
<evidence type="ECO:0000256" key="1">
    <source>
        <dbReference type="SAM" id="Phobius"/>
    </source>
</evidence>
<dbReference type="PROSITE" id="PS51257">
    <property type="entry name" value="PROKAR_LIPOPROTEIN"/>
    <property type="match status" value="1"/>
</dbReference>